<name>A0A4R5DHZ1_9ACTN</name>
<evidence type="ECO:0000256" key="6">
    <source>
        <dbReference type="SAM" id="Phobius"/>
    </source>
</evidence>
<dbReference type="Pfam" id="PF00746">
    <property type="entry name" value="Gram_pos_anchor"/>
    <property type="match status" value="1"/>
</dbReference>
<evidence type="ECO:0000313" key="9">
    <source>
        <dbReference type="EMBL" id="TDE13499.1"/>
    </source>
</evidence>
<dbReference type="Proteomes" id="UP000294739">
    <property type="component" value="Unassembled WGS sequence"/>
</dbReference>
<feature type="signal peptide" evidence="7">
    <location>
        <begin position="1"/>
        <end position="24"/>
    </location>
</feature>
<protein>
    <submittedName>
        <fullName evidence="9">LPXTG cell wall anchor domain-containing protein</fullName>
    </submittedName>
</protein>
<feature type="region of interest" description="Disordered" evidence="5">
    <location>
        <begin position="189"/>
        <end position="224"/>
    </location>
</feature>
<evidence type="ECO:0000256" key="5">
    <source>
        <dbReference type="SAM" id="MobiDB-lite"/>
    </source>
</evidence>
<feature type="compositionally biased region" description="Gly residues" evidence="5">
    <location>
        <begin position="118"/>
        <end position="127"/>
    </location>
</feature>
<dbReference type="EMBL" id="SMKZ01000005">
    <property type="protein sequence ID" value="TDE13499.1"/>
    <property type="molecule type" value="Genomic_DNA"/>
</dbReference>
<organism evidence="9 10">
    <name type="scientific">Jiangella asiatica</name>
    <dbReference type="NCBI Taxonomy" id="2530372"/>
    <lineage>
        <taxon>Bacteria</taxon>
        <taxon>Bacillati</taxon>
        <taxon>Actinomycetota</taxon>
        <taxon>Actinomycetes</taxon>
        <taxon>Jiangellales</taxon>
        <taxon>Jiangellaceae</taxon>
        <taxon>Jiangella</taxon>
    </lineage>
</organism>
<dbReference type="InterPro" id="IPR019931">
    <property type="entry name" value="LPXTG_anchor"/>
</dbReference>
<feature type="transmembrane region" description="Helical" evidence="6">
    <location>
        <begin position="230"/>
        <end position="248"/>
    </location>
</feature>
<evidence type="ECO:0000256" key="4">
    <source>
        <dbReference type="ARBA" id="ARBA00023088"/>
    </source>
</evidence>
<comment type="caution">
    <text evidence="9">The sequence shown here is derived from an EMBL/GenBank/DDBJ whole genome shotgun (WGS) entry which is preliminary data.</text>
</comment>
<proteinExistence type="predicted"/>
<evidence type="ECO:0000259" key="8">
    <source>
        <dbReference type="Pfam" id="PF00746"/>
    </source>
</evidence>
<feature type="compositionally biased region" description="Gly residues" evidence="5">
    <location>
        <begin position="199"/>
        <end position="218"/>
    </location>
</feature>
<keyword evidence="6" id="KW-0812">Transmembrane</keyword>
<gene>
    <name evidence="9" type="ORF">E1269_05565</name>
</gene>
<keyword evidence="1" id="KW-0134">Cell wall</keyword>
<feature type="compositionally biased region" description="Acidic residues" evidence="5">
    <location>
        <begin position="102"/>
        <end position="111"/>
    </location>
</feature>
<feature type="region of interest" description="Disordered" evidence="5">
    <location>
        <begin position="90"/>
        <end position="138"/>
    </location>
</feature>
<reference evidence="9 10" key="1">
    <citation type="submission" date="2019-03" db="EMBL/GenBank/DDBJ databases">
        <title>Draft genome sequences of novel Actinobacteria.</title>
        <authorList>
            <person name="Sahin N."/>
            <person name="Ay H."/>
            <person name="Saygin H."/>
        </authorList>
    </citation>
    <scope>NUCLEOTIDE SEQUENCE [LARGE SCALE GENOMIC DNA]</scope>
    <source>
        <strain evidence="9 10">5K138</strain>
    </source>
</reference>
<dbReference type="NCBIfam" id="TIGR01167">
    <property type="entry name" value="LPXTG_anchor"/>
    <property type="match status" value="1"/>
</dbReference>
<dbReference type="InParanoid" id="A0A4R5DHZ1"/>
<keyword evidence="10" id="KW-1185">Reference proteome</keyword>
<dbReference type="RefSeq" id="WP_131892225.1">
    <property type="nucleotide sequence ID" value="NZ_SMKZ01000005.1"/>
</dbReference>
<evidence type="ECO:0000256" key="3">
    <source>
        <dbReference type="ARBA" id="ARBA00022729"/>
    </source>
</evidence>
<feature type="chain" id="PRO_5020914284" evidence="7">
    <location>
        <begin position="25"/>
        <end position="256"/>
    </location>
</feature>
<feature type="domain" description="Gram-positive cocci surface proteins LPxTG" evidence="8">
    <location>
        <begin position="217"/>
        <end position="252"/>
    </location>
</feature>
<evidence type="ECO:0000256" key="1">
    <source>
        <dbReference type="ARBA" id="ARBA00022512"/>
    </source>
</evidence>
<feature type="region of interest" description="Disordered" evidence="5">
    <location>
        <begin position="28"/>
        <end position="59"/>
    </location>
</feature>
<keyword evidence="3 7" id="KW-0732">Signal</keyword>
<evidence type="ECO:0000256" key="7">
    <source>
        <dbReference type="SAM" id="SignalP"/>
    </source>
</evidence>
<keyword evidence="6" id="KW-0472">Membrane</keyword>
<keyword evidence="6" id="KW-1133">Transmembrane helix</keyword>
<evidence type="ECO:0000256" key="2">
    <source>
        <dbReference type="ARBA" id="ARBA00022525"/>
    </source>
</evidence>
<accession>A0A4R5DHZ1</accession>
<keyword evidence="4" id="KW-0572">Peptidoglycan-anchor</keyword>
<dbReference type="AlphaFoldDB" id="A0A4R5DHZ1"/>
<dbReference type="OrthoDB" id="5192747at2"/>
<keyword evidence="2" id="KW-0964">Secreted</keyword>
<sequence>MKKVTIAVFAALALALAGAAPAQADLSDEVLGTEANETQPEATEDAPAEESPAAETKDAADCAAYANADAWCEPDVDDYDCDQIDEAHKPVHVVDPSNDPFLLDDDNDGEGCEVSSGGDAGGGGDEGGTPDEPDEAVGDCAHYADSAAWCVDGVEDYDCPDIDDAHKPIELFDAEKDPFHLDRDVDALGCEIGEDDDGGSAGDDGGGDGGSDDGGATGGEQLPNTGSPSLGLLWFAAIAFVASGALLMRRRANTVR</sequence>
<feature type="compositionally biased region" description="Acidic residues" evidence="5">
    <location>
        <begin position="128"/>
        <end position="137"/>
    </location>
</feature>
<evidence type="ECO:0000313" key="10">
    <source>
        <dbReference type="Proteomes" id="UP000294739"/>
    </source>
</evidence>